<comment type="caution">
    <text evidence="2">The sequence shown here is derived from an EMBL/GenBank/DDBJ whole genome shotgun (WGS) entry which is preliminary data.</text>
</comment>
<dbReference type="InterPro" id="IPR032710">
    <property type="entry name" value="NTF2-like_dom_sf"/>
</dbReference>
<feature type="domain" description="DUF4440" evidence="1">
    <location>
        <begin position="17"/>
        <end position="123"/>
    </location>
</feature>
<organism evidence="2 3">
    <name type="scientific">Pseudoalteromonas ulvae</name>
    <dbReference type="NCBI Taxonomy" id="107327"/>
    <lineage>
        <taxon>Bacteria</taxon>
        <taxon>Pseudomonadati</taxon>
        <taxon>Pseudomonadota</taxon>
        <taxon>Gammaproteobacteria</taxon>
        <taxon>Alteromonadales</taxon>
        <taxon>Pseudoalteromonadaceae</taxon>
        <taxon>Pseudoalteromonas</taxon>
    </lineage>
</organism>
<sequence>MFLAFFVQANTDKDEIISIMTAQETAWNKGQLEQYMAGYWQSEKLKFVGKNGIKYGWQATLDNYKLSYPTKEAMGQLKFEILSVETTEKTAFVLGKWTLYKETQDVSGFYTLLWKKIDDQWKIIIDHSS</sequence>
<evidence type="ECO:0000313" key="2">
    <source>
        <dbReference type="EMBL" id="OUL58685.1"/>
    </source>
</evidence>
<name>A0A244CSU8_PSEDV</name>
<dbReference type="Proteomes" id="UP000194841">
    <property type="component" value="Unassembled WGS sequence"/>
</dbReference>
<dbReference type="SUPFAM" id="SSF54427">
    <property type="entry name" value="NTF2-like"/>
    <property type="match status" value="1"/>
</dbReference>
<dbReference type="EMBL" id="MWPV01000002">
    <property type="protein sequence ID" value="OUL58685.1"/>
    <property type="molecule type" value="Genomic_DNA"/>
</dbReference>
<dbReference type="Pfam" id="PF14534">
    <property type="entry name" value="DUF4440"/>
    <property type="match status" value="1"/>
</dbReference>
<dbReference type="AlphaFoldDB" id="A0A244CSU8"/>
<reference evidence="2 3" key="1">
    <citation type="submission" date="2017-02" db="EMBL/GenBank/DDBJ databases">
        <title>Pseudoalteromonas ulvae TC14 Genome.</title>
        <authorList>
            <person name="Molmeret M."/>
        </authorList>
    </citation>
    <scope>NUCLEOTIDE SEQUENCE [LARGE SCALE GENOMIC DNA]</scope>
    <source>
        <strain evidence="2">TC14</strain>
    </source>
</reference>
<evidence type="ECO:0000259" key="1">
    <source>
        <dbReference type="Pfam" id="PF14534"/>
    </source>
</evidence>
<gene>
    <name evidence="2" type="ORF">B1199_07665</name>
</gene>
<protein>
    <submittedName>
        <fullName evidence="2">DUF4440 domain-containing protein</fullName>
    </submittedName>
</protein>
<dbReference type="InterPro" id="IPR027843">
    <property type="entry name" value="DUF4440"/>
</dbReference>
<keyword evidence="3" id="KW-1185">Reference proteome</keyword>
<accession>A0A244CSU8</accession>
<dbReference type="Gene3D" id="3.10.450.50">
    <property type="match status" value="1"/>
</dbReference>
<dbReference type="OrthoDB" id="120856at2"/>
<evidence type="ECO:0000313" key="3">
    <source>
        <dbReference type="Proteomes" id="UP000194841"/>
    </source>
</evidence>
<proteinExistence type="predicted"/>